<evidence type="ECO:0000256" key="2">
    <source>
        <dbReference type="ARBA" id="ARBA00010571"/>
    </source>
</evidence>
<dbReference type="EMBL" id="DVJS01000120">
    <property type="protein sequence ID" value="HIS97295.1"/>
    <property type="molecule type" value="Genomic_DNA"/>
</dbReference>
<dbReference type="PROSITE" id="PS00100">
    <property type="entry name" value="CAT"/>
    <property type="match status" value="1"/>
</dbReference>
<evidence type="ECO:0000256" key="10">
    <source>
        <dbReference type="RuleBase" id="RU000503"/>
    </source>
</evidence>
<dbReference type="PIRSF" id="PIRSF000440">
    <property type="entry name" value="CAT"/>
    <property type="match status" value="1"/>
</dbReference>
<evidence type="ECO:0000256" key="4">
    <source>
        <dbReference type="ARBA" id="ARBA00013235"/>
    </source>
</evidence>
<name>A0A9D1G4B3_9FIRM</name>
<organism evidence="12 13">
    <name type="scientific">Candidatus Scatomorpha pullistercoris</name>
    <dbReference type="NCBI Taxonomy" id="2840929"/>
    <lineage>
        <taxon>Bacteria</taxon>
        <taxon>Bacillati</taxon>
        <taxon>Bacillota</taxon>
        <taxon>Clostridia</taxon>
        <taxon>Eubacteriales</taxon>
        <taxon>Candidatus Scatomorpha</taxon>
    </lineage>
</organism>
<dbReference type="Gene3D" id="3.30.559.10">
    <property type="entry name" value="Chloramphenicol acetyltransferase-like domain"/>
    <property type="match status" value="1"/>
</dbReference>
<evidence type="ECO:0000313" key="12">
    <source>
        <dbReference type="EMBL" id="HIS97295.1"/>
    </source>
</evidence>
<evidence type="ECO:0000256" key="1">
    <source>
        <dbReference type="ARBA" id="ARBA00002150"/>
    </source>
</evidence>
<keyword evidence="6 10" id="KW-0808">Transferase</keyword>
<comment type="caution">
    <text evidence="12">The sequence shown here is derived from an EMBL/GenBank/DDBJ whole genome shotgun (WGS) entry which is preliminary data.</text>
</comment>
<dbReference type="EC" id="2.3.1.28" evidence="4 10"/>
<sequence length="221" mass="25606">MTAGFRLIDMESWPRREHFRQYLTNTPCTWSMTVQLDVTRLVQSGAKVYPALLYACGKVANRHEEFRMSLDAEGRPGVWDVLHTSYTVFHKDTETFSCLWTPYMEDPTEYYAAYSRDLERWGAVEGFEPQPDTPQNIYYASMLPWESFEGFNLNLSKGWGFLLPTFTFGKYTERDGRFTLPLAIQVHHAACDGYHACRFIDELRQTLDGLSGSDFGGREMR</sequence>
<comment type="function">
    <text evidence="1 10">This enzyme is an effector of chloramphenicol resistance in bacteria.</text>
</comment>
<dbReference type="SMART" id="SM01059">
    <property type="entry name" value="CAT"/>
    <property type="match status" value="1"/>
</dbReference>
<dbReference type="Proteomes" id="UP000886876">
    <property type="component" value="Unassembled WGS sequence"/>
</dbReference>
<dbReference type="GO" id="GO:0046677">
    <property type="term" value="P:response to antibiotic"/>
    <property type="evidence" value="ECO:0007669"/>
    <property type="project" value="UniProtKB-KW"/>
</dbReference>
<dbReference type="GO" id="GO:0008811">
    <property type="term" value="F:chloramphenicol O-acetyltransferase activity"/>
    <property type="evidence" value="ECO:0007669"/>
    <property type="project" value="UniProtKB-EC"/>
</dbReference>
<reference evidence="12" key="1">
    <citation type="submission" date="2020-10" db="EMBL/GenBank/DDBJ databases">
        <authorList>
            <person name="Gilroy R."/>
        </authorList>
    </citation>
    <scope>NUCLEOTIDE SEQUENCE</scope>
    <source>
        <strain evidence="12">ChiHecec3B27-6122</strain>
    </source>
</reference>
<reference evidence="12" key="2">
    <citation type="journal article" date="2021" name="PeerJ">
        <title>Extensive microbial diversity within the chicken gut microbiome revealed by metagenomics and culture.</title>
        <authorList>
            <person name="Gilroy R."/>
            <person name="Ravi A."/>
            <person name="Getino M."/>
            <person name="Pursley I."/>
            <person name="Horton D.L."/>
            <person name="Alikhan N.F."/>
            <person name="Baker D."/>
            <person name="Gharbi K."/>
            <person name="Hall N."/>
            <person name="Watson M."/>
            <person name="Adriaenssens E.M."/>
            <person name="Foster-Nyarko E."/>
            <person name="Jarju S."/>
            <person name="Secka A."/>
            <person name="Antonio M."/>
            <person name="Oren A."/>
            <person name="Chaudhuri R.R."/>
            <person name="La Ragione R."/>
            <person name="Hildebrand F."/>
            <person name="Pallen M.J."/>
        </authorList>
    </citation>
    <scope>NUCLEOTIDE SEQUENCE</scope>
    <source>
        <strain evidence="12">ChiHecec3B27-6122</strain>
    </source>
</reference>
<evidence type="ECO:0000256" key="11">
    <source>
        <dbReference type="RuleBase" id="RU004156"/>
    </source>
</evidence>
<dbReference type="InterPro" id="IPR023213">
    <property type="entry name" value="CAT-like_dom_sf"/>
</dbReference>
<dbReference type="Pfam" id="PF00302">
    <property type="entry name" value="CAT"/>
    <property type="match status" value="1"/>
</dbReference>
<feature type="active site" description="Proton acceptor" evidence="9">
    <location>
        <position position="188"/>
    </location>
</feature>
<comment type="catalytic activity">
    <reaction evidence="10">
        <text>chloramphenicol + acetyl-CoA = chloramphenicol 3-acetate + CoA</text>
        <dbReference type="Rhea" id="RHEA:18421"/>
        <dbReference type="ChEBI" id="CHEBI:16730"/>
        <dbReference type="ChEBI" id="CHEBI:17698"/>
        <dbReference type="ChEBI" id="CHEBI:57287"/>
        <dbReference type="ChEBI" id="CHEBI:57288"/>
        <dbReference type="EC" id="2.3.1.28"/>
    </reaction>
</comment>
<evidence type="ECO:0000256" key="7">
    <source>
        <dbReference type="ARBA" id="ARBA00023251"/>
    </source>
</evidence>
<protein>
    <recommendedName>
        <fullName evidence="5 10">Chloramphenicol acetyltransferase</fullName>
        <ecNumber evidence="4 10">2.3.1.28</ecNumber>
    </recommendedName>
</protein>
<comment type="similarity">
    <text evidence="2 11">Belongs to the chloramphenicol acetyltransferase family.</text>
</comment>
<dbReference type="PANTHER" id="PTHR38474">
    <property type="entry name" value="SLR0299 PROTEIN"/>
    <property type="match status" value="1"/>
</dbReference>
<gene>
    <name evidence="12" type="ORF">IAD42_04895</name>
</gene>
<evidence type="ECO:0000256" key="5">
    <source>
        <dbReference type="ARBA" id="ARBA00020291"/>
    </source>
</evidence>
<keyword evidence="7 10" id="KW-0046">Antibiotic resistance</keyword>
<evidence type="ECO:0000313" key="13">
    <source>
        <dbReference type="Proteomes" id="UP000886876"/>
    </source>
</evidence>
<evidence type="ECO:0000256" key="3">
    <source>
        <dbReference type="ARBA" id="ARBA00011233"/>
    </source>
</evidence>
<dbReference type="AlphaFoldDB" id="A0A9D1G4B3"/>
<dbReference type="PANTHER" id="PTHR38474:SF2">
    <property type="entry name" value="CHLORAMPHENICOL ACETYLTRANSFERASE"/>
    <property type="match status" value="1"/>
</dbReference>
<evidence type="ECO:0000256" key="6">
    <source>
        <dbReference type="ARBA" id="ARBA00022679"/>
    </source>
</evidence>
<dbReference type="InterPro" id="IPR018372">
    <property type="entry name" value="Chloramphenicol_AcTrfase_AS"/>
</dbReference>
<evidence type="ECO:0000256" key="9">
    <source>
        <dbReference type="PIRSR" id="PIRSR000440-1"/>
    </source>
</evidence>
<proteinExistence type="inferred from homology"/>
<dbReference type="SUPFAM" id="SSF52777">
    <property type="entry name" value="CoA-dependent acyltransferases"/>
    <property type="match status" value="1"/>
</dbReference>
<keyword evidence="8 10" id="KW-0012">Acyltransferase</keyword>
<accession>A0A9D1G4B3</accession>
<comment type="subunit">
    <text evidence="3">Homotrimer.</text>
</comment>
<dbReference type="InterPro" id="IPR001707">
    <property type="entry name" value="Cmp_AcTrfase"/>
</dbReference>
<evidence type="ECO:0000256" key="8">
    <source>
        <dbReference type="ARBA" id="ARBA00023315"/>
    </source>
</evidence>